<protein>
    <recommendedName>
        <fullName evidence="1">Wadjet protein JetD C-terminal domain-containing protein</fullName>
    </recommendedName>
</protein>
<dbReference type="RefSeq" id="WP_194703399.1">
    <property type="nucleotide sequence ID" value="NZ_JADKNH010000013.1"/>
</dbReference>
<organism evidence="2 3">
    <name type="scientific">Fusibacter ferrireducens</name>
    <dbReference type="NCBI Taxonomy" id="2785058"/>
    <lineage>
        <taxon>Bacteria</taxon>
        <taxon>Bacillati</taxon>
        <taxon>Bacillota</taxon>
        <taxon>Clostridia</taxon>
        <taxon>Eubacteriales</taxon>
        <taxon>Eubacteriales Family XII. Incertae Sedis</taxon>
        <taxon>Fusibacter</taxon>
    </lineage>
</organism>
<reference evidence="2 3" key="1">
    <citation type="submission" date="2020-11" db="EMBL/GenBank/DDBJ databases">
        <title>Fusibacter basophilias sp. nov.</title>
        <authorList>
            <person name="Qiu D."/>
        </authorList>
    </citation>
    <scope>NUCLEOTIDE SEQUENCE [LARGE SCALE GENOMIC DNA]</scope>
    <source>
        <strain evidence="2 3">Q10-2</strain>
    </source>
</reference>
<proteinExistence type="predicted"/>
<dbReference type="InterPro" id="IPR036078">
    <property type="entry name" value="Spo11/TopoVI_A_sf"/>
</dbReference>
<evidence type="ECO:0000259" key="1">
    <source>
        <dbReference type="Pfam" id="PF09983"/>
    </source>
</evidence>
<keyword evidence="3" id="KW-1185">Reference proteome</keyword>
<dbReference type="Proteomes" id="UP000614200">
    <property type="component" value="Unassembled WGS sequence"/>
</dbReference>
<name>A0ABR9ZXG8_9FIRM</name>
<sequence length="415" mass="48388">MDYQKLILKKLLDKYEKSKVYSNQTTQSRRILAKVAEFKKVDFEDFEQKSAFFEALEALKQLELLDFNWMPFEAGNLLKEIWLNQELTHIQRAYSYIGVKSTYGAFEEMVSLITAYEFTAYEWMAQFKMELLEKFNKTGKFGQVLFPDQGVNRRLIQCLIELDKLAYKAVHERVFSAKVFGDSKLFQNEIKSRLTVLIKRYNDVEEGEDLMSYVGLFSNPELIYFCGPVKIEFQNGVLEGSVFQNEGAVLIGTYVSEIIQITAEQNINYVISVENRATYELMIKTRPQEVLLLYHGGFAGEIKRAFFECIFSNFPDAAYYHWSDLDLGGVRILKALKQLIPVVKPLLMNETVLNAYRDFTTPLAKNYHDKIKNLLQREEDADVLDILMTLDRYALRLEQEHIEVSEAYARIFEEQ</sequence>
<dbReference type="EMBL" id="JADKNH010000013">
    <property type="protein sequence ID" value="MBF4695156.1"/>
    <property type="molecule type" value="Genomic_DNA"/>
</dbReference>
<dbReference type="InterPro" id="IPR024534">
    <property type="entry name" value="JetD_C"/>
</dbReference>
<gene>
    <name evidence="2" type="ORF">ISU02_18815</name>
</gene>
<feature type="domain" description="Wadjet protein JetD C-terminal" evidence="1">
    <location>
        <begin position="263"/>
        <end position="406"/>
    </location>
</feature>
<dbReference type="SUPFAM" id="SSF56726">
    <property type="entry name" value="DNA topoisomerase IV, alpha subunit"/>
    <property type="match status" value="1"/>
</dbReference>
<dbReference type="Pfam" id="PF09983">
    <property type="entry name" value="JetD_C"/>
    <property type="match status" value="1"/>
</dbReference>
<evidence type="ECO:0000313" key="2">
    <source>
        <dbReference type="EMBL" id="MBF4695156.1"/>
    </source>
</evidence>
<evidence type="ECO:0000313" key="3">
    <source>
        <dbReference type="Proteomes" id="UP000614200"/>
    </source>
</evidence>
<accession>A0ABR9ZXG8</accession>
<comment type="caution">
    <text evidence="2">The sequence shown here is derived from an EMBL/GenBank/DDBJ whole genome shotgun (WGS) entry which is preliminary data.</text>
</comment>